<evidence type="ECO:0000313" key="1">
    <source>
        <dbReference type="EMBL" id="CAG8612308.1"/>
    </source>
</evidence>
<dbReference type="Proteomes" id="UP000789405">
    <property type="component" value="Unassembled WGS sequence"/>
</dbReference>
<accession>A0A9N9CV65</accession>
<dbReference type="AlphaFoldDB" id="A0A9N9CV65"/>
<sequence length="165" mass="18990">MVPEISIIARAGWGRRASRQRASAACTKVGAMPHLYEGGEEERPDKELLRRACHFSIGFFDATDSKRGSAEQQVQAIINASSQMNIIQNRFIDKSKKRKYDLQPDKLRPSNSFNLMFRNINDHNNELHTHIIFYEGREFAIEIIMIKPLTSFHQDHSTGERCISR</sequence>
<proteinExistence type="predicted"/>
<dbReference type="EMBL" id="CAJVPY010004182">
    <property type="protein sequence ID" value="CAG8612308.1"/>
    <property type="molecule type" value="Genomic_DNA"/>
</dbReference>
<keyword evidence="2" id="KW-1185">Reference proteome</keyword>
<name>A0A9N9CV65_9GLOM</name>
<reference evidence="1" key="1">
    <citation type="submission" date="2021-06" db="EMBL/GenBank/DDBJ databases">
        <authorList>
            <person name="Kallberg Y."/>
            <person name="Tangrot J."/>
            <person name="Rosling A."/>
        </authorList>
    </citation>
    <scope>NUCLEOTIDE SEQUENCE</scope>
    <source>
        <strain evidence="1">MA453B</strain>
    </source>
</reference>
<comment type="caution">
    <text evidence="1">The sequence shown here is derived from an EMBL/GenBank/DDBJ whole genome shotgun (WGS) entry which is preliminary data.</text>
</comment>
<evidence type="ECO:0000313" key="2">
    <source>
        <dbReference type="Proteomes" id="UP000789405"/>
    </source>
</evidence>
<organism evidence="1 2">
    <name type="scientific">Dentiscutata erythropus</name>
    <dbReference type="NCBI Taxonomy" id="1348616"/>
    <lineage>
        <taxon>Eukaryota</taxon>
        <taxon>Fungi</taxon>
        <taxon>Fungi incertae sedis</taxon>
        <taxon>Mucoromycota</taxon>
        <taxon>Glomeromycotina</taxon>
        <taxon>Glomeromycetes</taxon>
        <taxon>Diversisporales</taxon>
        <taxon>Gigasporaceae</taxon>
        <taxon>Dentiscutata</taxon>
    </lineage>
</organism>
<protein>
    <submittedName>
        <fullName evidence="1">14194_t:CDS:1</fullName>
    </submittedName>
</protein>
<gene>
    <name evidence="1" type="ORF">DERYTH_LOCUS8204</name>
</gene>